<dbReference type="GO" id="GO:0032993">
    <property type="term" value="C:protein-DNA complex"/>
    <property type="evidence" value="ECO:0007669"/>
    <property type="project" value="TreeGrafter"/>
</dbReference>
<dbReference type="SMART" id="SM00862">
    <property type="entry name" value="Trans_reg_C"/>
    <property type="match status" value="1"/>
</dbReference>
<evidence type="ECO:0000256" key="6">
    <source>
        <dbReference type="PROSITE-ProRule" id="PRU00169"/>
    </source>
</evidence>
<dbReference type="InterPro" id="IPR039420">
    <property type="entry name" value="WalR-like"/>
</dbReference>
<feature type="DNA-binding region" description="OmpR/PhoB-type" evidence="7">
    <location>
        <begin position="121"/>
        <end position="216"/>
    </location>
</feature>
<feature type="modified residue" description="4-aspartylphosphate" evidence="6">
    <location>
        <position position="52"/>
    </location>
</feature>
<dbReference type="EMBL" id="JACMSE010000015">
    <property type="protein sequence ID" value="MBC2890593.1"/>
    <property type="molecule type" value="Genomic_DNA"/>
</dbReference>
<evidence type="ECO:0000256" key="3">
    <source>
        <dbReference type="ARBA" id="ARBA00023015"/>
    </source>
</evidence>
<dbReference type="Pfam" id="PF00486">
    <property type="entry name" value="Trans_reg_C"/>
    <property type="match status" value="1"/>
</dbReference>
<evidence type="ECO:0000256" key="5">
    <source>
        <dbReference type="ARBA" id="ARBA00023163"/>
    </source>
</evidence>
<proteinExistence type="predicted"/>
<accession>A0A842JF04</accession>
<dbReference type="SUPFAM" id="SSF52172">
    <property type="entry name" value="CheY-like"/>
    <property type="match status" value="1"/>
</dbReference>
<dbReference type="PANTHER" id="PTHR48111">
    <property type="entry name" value="REGULATOR OF RPOS"/>
    <property type="match status" value="1"/>
</dbReference>
<dbReference type="GO" id="GO:0000976">
    <property type="term" value="F:transcription cis-regulatory region binding"/>
    <property type="evidence" value="ECO:0007669"/>
    <property type="project" value="TreeGrafter"/>
</dbReference>
<evidence type="ECO:0000259" key="9">
    <source>
        <dbReference type="PROSITE" id="PS51755"/>
    </source>
</evidence>
<dbReference type="AlphaFoldDB" id="A0A842JF04"/>
<dbReference type="CDD" id="cd00383">
    <property type="entry name" value="trans_reg_C"/>
    <property type="match status" value="1"/>
</dbReference>
<keyword evidence="4 7" id="KW-0238">DNA-binding</keyword>
<feature type="domain" description="Response regulatory" evidence="8">
    <location>
        <begin position="3"/>
        <end position="114"/>
    </location>
</feature>
<dbReference type="PROSITE" id="PS51755">
    <property type="entry name" value="OMPR_PHOB"/>
    <property type="match status" value="1"/>
</dbReference>
<reference evidence="10 11" key="1">
    <citation type="submission" date="2020-08" db="EMBL/GenBank/DDBJ databases">
        <authorList>
            <person name="Liu C."/>
            <person name="Sun Q."/>
        </authorList>
    </citation>
    <scope>NUCLEOTIDE SEQUENCE [LARGE SCALE GENOMIC DNA]</scope>
    <source>
        <strain evidence="10 11">N22</strain>
    </source>
</reference>
<gene>
    <name evidence="10" type="ORF">H7313_14750</name>
</gene>
<name>A0A842JF04_9ACTN</name>
<dbReference type="PANTHER" id="PTHR48111:SF1">
    <property type="entry name" value="TWO-COMPONENT RESPONSE REGULATOR ORR33"/>
    <property type="match status" value="1"/>
</dbReference>
<dbReference type="InterPro" id="IPR011006">
    <property type="entry name" value="CheY-like_superfamily"/>
</dbReference>
<dbReference type="Pfam" id="PF00072">
    <property type="entry name" value="Response_reg"/>
    <property type="match status" value="1"/>
</dbReference>
<dbReference type="RefSeq" id="WP_080142660.1">
    <property type="nucleotide sequence ID" value="NZ_JACMSE010000015.1"/>
</dbReference>
<evidence type="ECO:0000256" key="7">
    <source>
        <dbReference type="PROSITE-ProRule" id="PRU01091"/>
    </source>
</evidence>
<dbReference type="Gene3D" id="3.40.50.2300">
    <property type="match status" value="1"/>
</dbReference>
<dbReference type="Gene3D" id="1.10.10.10">
    <property type="entry name" value="Winged helix-like DNA-binding domain superfamily/Winged helix DNA-binding domain"/>
    <property type="match status" value="1"/>
</dbReference>
<evidence type="ECO:0000313" key="11">
    <source>
        <dbReference type="Proteomes" id="UP000587396"/>
    </source>
</evidence>
<dbReference type="InterPro" id="IPR001867">
    <property type="entry name" value="OmpR/PhoB-type_DNA-bd"/>
</dbReference>
<evidence type="ECO:0000256" key="1">
    <source>
        <dbReference type="ARBA" id="ARBA00022553"/>
    </source>
</evidence>
<dbReference type="SMART" id="SM00448">
    <property type="entry name" value="REC"/>
    <property type="match status" value="1"/>
</dbReference>
<keyword evidence="5" id="KW-0804">Transcription</keyword>
<evidence type="ECO:0000256" key="4">
    <source>
        <dbReference type="ARBA" id="ARBA00023125"/>
    </source>
</evidence>
<keyword evidence="11" id="KW-1185">Reference proteome</keyword>
<protein>
    <submittedName>
        <fullName evidence="10">Response regulator transcription factor</fullName>
    </submittedName>
</protein>
<evidence type="ECO:0000259" key="8">
    <source>
        <dbReference type="PROSITE" id="PS50110"/>
    </source>
</evidence>
<comment type="caution">
    <text evidence="10">The sequence shown here is derived from an EMBL/GenBank/DDBJ whole genome shotgun (WGS) entry which is preliminary data.</text>
</comment>
<keyword evidence="2" id="KW-0902">Two-component regulatory system</keyword>
<dbReference type="GO" id="GO:0006355">
    <property type="term" value="P:regulation of DNA-templated transcription"/>
    <property type="evidence" value="ECO:0007669"/>
    <property type="project" value="InterPro"/>
</dbReference>
<dbReference type="Gene3D" id="6.10.250.690">
    <property type="match status" value="1"/>
</dbReference>
<dbReference type="GO" id="GO:0005829">
    <property type="term" value="C:cytosol"/>
    <property type="evidence" value="ECO:0007669"/>
    <property type="project" value="TreeGrafter"/>
</dbReference>
<dbReference type="InterPro" id="IPR001789">
    <property type="entry name" value="Sig_transdc_resp-reg_receiver"/>
</dbReference>
<evidence type="ECO:0000256" key="2">
    <source>
        <dbReference type="ARBA" id="ARBA00023012"/>
    </source>
</evidence>
<feature type="domain" description="OmpR/PhoB-type" evidence="9">
    <location>
        <begin position="121"/>
        <end position="216"/>
    </location>
</feature>
<dbReference type="Proteomes" id="UP000587396">
    <property type="component" value="Unassembled WGS sequence"/>
</dbReference>
<keyword evidence="3" id="KW-0805">Transcription regulation</keyword>
<sequence>MARILVAEDERPINDLVCRNLALVGHEAVPCFDGDEALRLARQERFDLALLDVMMPGPTGFEVKRRMDANVPVIFVTAKDDLASRLDGLGMGADDYVVKPFEILELLARVEAVLRRTDQHQRTFEHQGVRVDLATRQAFKDGVEVALAPKEFDLLETLVVNRNLALSREQLLRLVWGYDFEGESRTVDMHVLRLRKKLGWEDVIQTVYKVGYRLSTRRRA</sequence>
<dbReference type="PROSITE" id="PS50110">
    <property type="entry name" value="RESPONSE_REGULATORY"/>
    <property type="match status" value="1"/>
</dbReference>
<keyword evidence="1 6" id="KW-0597">Phosphoprotein</keyword>
<evidence type="ECO:0000313" key="10">
    <source>
        <dbReference type="EMBL" id="MBC2890593.1"/>
    </source>
</evidence>
<dbReference type="InterPro" id="IPR036388">
    <property type="entry name" value="WH-like_DNA-bd_sf"/>
</dbReference>
<dbReference type="GO" id="GO:0000156">
    <property type="term" value="F:phosphorelay response regulator activity"/>
    <property type="evidence" value="ECO:0007669"/>
    <property type="project" value="TreeGrafter"/>
</dbReference>
<organism evidence="10 11">
    <name type="scientific">Gordonibacter massiliensis</name>
    <name type="common">ex Traore et al. 2017</name>
    <dbReference type="NCBI Taxonomy" id="1841863"/>
    <lineage>
        <taxon>Bacteria</taxon>
        <taxon>Bacillati</taxon>
        <taxon>Actinomycetota</taxon>
        <taxon>Coriobacteriia</taxon>
        <taxon>Eggerthellales</taxon>
        <taxon>Eggerthellaceae</taxon>
        <taxon>Gordonibacter</taxon>
    </lineage>
</organism>